<keyword evidence="2" id="KW-1185">Reference proteome</keyword>
<dbReference type="EMBL" id="JAEPRB010000020">
    <property type="protein sequence ID" value="KAG2226114.1"/>
    <property type="molecule type" value="Genomic_DNA"/>
</dbReference>
<gene>
    <name evidence="1" type="ORF">INT45_011731</name>
</gene>
<proteinExistence type="predicted"/>
<name>A0A8H7SB50_9FUNG</name>
<dbReference type="AlphaFoldDB" id="A0A8H7SB50"/>
<dbReference type="OrthoDB" id="2276393at2759"/>
<organism evidence="1 2">
    <name type="scientific">Circinella minor</name>
    <dbReference type="NCBI Taxonomy" id="1195481"/>
    <lineage>
        <taxon>Eukaryota</taxon>
        <taxon>Fungi</taxon>
        <taxon>Fungi incertae sedis</taxon>
        <taxon>Mucoromycota</taxon>
        <taxon>Mucoromycotina</taxon>
        <taxon>Mucoromycetes</taxon>
        <taxon>Mucorales</taxon>
        <taxon>Lichtheimiaceae</taxon>
        <taxon>Circinella</taxon>
    </lineage>
</organism>
<sequence length="204" mass="23277">MDNLNPRRTYSQAFLYAMGETNGSDRSKKRALMFADFYDVVPVALRDEDGNEVDLILSPSHIEQLQTMLANPQQLTLTRPAQDVPPADMFPTRDTVHSLGESGRISQYLSKRHYIELDKNITDTLNQDWEIKPSQRFMVARALVGSVIVDTENHRGLLILSLELYGRDPDIDNHAEQRSSVGSTFLDCRKFLLPLRLLLTFHCN</sequence>
<evidence type="ECO:0000313" key="2">
    <source>
        <dbReference type="Proteomes" id="UP000646827"/>
    </source>
</evidence>
<reference evidence="1 2" key="1">
    <citation type="submission" date="2020-12" db="EMBL/GenBank/DDBJ databases">
        <title>Metabolic potential, ecology and presence of endohyphal bacteria is reflected in genomic diversity of Mucoromycotina.</title>
        <authorList>
            <person name="Muszewska A."/>
            <person name="Okrasinska A."/>
            <person name="Steczkiewicz K."/>
            <person name="Drgas O."/>
            <person name="Orlowska M."/>
            <person name="Perlinska-Lenart U."/>
            <person name="Aleksandrzak-Piekarczyk T."/>
            <person name="Szatraj K."/>
            <person name="Zielenkiewicz U."/>
            <person name="Pilsyk S."/>
            <person name="Malc E."/>
            <person name="Mieczkowski P."/>
            <person name="Kruszewska J.S."/>
            <person name="Biernat P."/>
            <person name="Pawlowska J."/>
        </authorList>
    </citation>
    <scope>NUCLEOTIDE SEQUENCE [LARGE SCALE GENOMIC DNA]</scope>
    <source>
        <strain evidence="1 2">CBS 142.35</strain>
    </source>
</reference>
<accession>A0A8H7SB50</accession>
<comment type="caution">
    <text evidence="1">The sequence shown here is derived from an EMBL/GenBank/DDBJ whole genome shotgun (WGS) entry which is preliminary data.</text>
</comment>
<evidence type="ECO:0000313" key="1">
    <source>
        <dbReference type="EMBL" id="KAG2226114.1"/>
    </source>
</evidence>
<dbReference type="Proteomes" id="UP000646827">
    <property type="component" value="Unassembled WGS sequence"/>
</dbReference>
<protein>
    <submittedName>
        <fullName evidence="1">Uncharacterized protein</fullName>
    </submittedName>
</protein>